<dbReference type="Pfam" id="PF19277">
    <property type="entry name" value="GPAT_C"/>
    <property type="match status" value="1"/>
</dbReference>
<proteinExistence type="inferred from homology"/>
<dbReference type="Pfam" id="PF01553">
    <property type="entry name" value="Acyltransferase"/>
    <property type="match status" value="1"/>
</dbReference>
<dbReference type="STRING" id="30019.A0A0M4EP87"/>
<dbReference type="InterPro" id="IPR045520">
    <property type="entry name" value="GPAT/DHAPAT_C"/>
</dbReference>
<dbReference type="AlphaFoldDB" id="A0A0M4EP87"/>
<dbReference type="GO" id="GO:0019432">
    <property type="term" value="P:triglyceride biosynthetic process"/>
    <property type="evidence" value="ECO:0007669"/>
    <property type="project" value="TreeGrafter"/>
</dbReference>
<keyword evidence="9" id="KW-1185">Reference proteome</keyword>
<dbReference type="EMBL" id="CP012526">
    <property type="protein sequence ID" value="ALC47565.1"/>
    <property type="molecule type" value="Genomic_DNA"/>
</dbReference>
<dbReference type="OMA" id="AQQRYIC"/>
<evidence type="ECO:0000313" key="8">
    <source>
        <dbReference type="EMBL" id="ALC47565.1"/>
    </source>
</evidence>
<reference evidence="8 9" key="1">
    <citation type="submission" date="2015-08" db="EMBL/GenBank/DDBJ databases">
        <title>Ancestral chromatin configuration constrains chromatin evolution on differentiating sex chromosomes in Drosophila.</title>
        <authorList>
            <person name="Zhou Q."/>
            <person name="Bachtrog D."/>
        </authorList>
    </citation>
    <scope>NUCLEOTIDE SEQUENCE [LARGE SCALE GENOMIC DNA]</scope>
    <source>
        <tissue evidence="8">Whole larvae</tissue>
    </source>
</reference>
<evidence type="ECO:0000256" key="1">
    <source>
        <dbReference type="ARBA" id="ARBA00004370"/>
    </source>
</evidence>
<dbReference type="GO" id="GO:0008654">
    <property type="term" value="P:phospholipid biosynthetic process"/>
    <property type="evidence" value="ECO:0007669"/>
    <property type="project" value="InterPro"/>
</dbReference>
<dbReference type="GO" id="GO:0031966">
    <property type="term" value="C:mitochondrial membrane"/>
    <property type="evidence" value="ECO:0007669"/>
    <property type="project" value="TreeGrafter"/>
</dbReference>
<dbReference type="OrthoDB" id="5962536at2759"/>
<evidence type="ECO:0000259" key="7">
    <source>
        <dbReference type="SMART" id="SM00563"/>
    </source>
</evidence>
<keyword evidence="6" id="KW-1133">Transmembrane helix</keyword>
<protein>
    <submittedName>
        <fullName evidence="8">CG5508</fullName>
    </submittedName>
</protein>
<evidence type="ECO:0000256" key="3">
    <source>
        <dbReference type="ARBA" id="ARBA00022679"/>
    </source>
</evidence>
<evidence type="ECO:0000313" key="9">
    <source>
        <dbReference type="Proteomes" id="UP000494163"/>
    </source>
</evidence>
<dbReference type="GO" id="GO:0005886">
    <property type="term" value="C:plasma membrane"/>
    <property type="evidence" value="ECO:0007669"/>
    <property type="project" value="InterPro"/>
</dbReference>
<organism evidence="8 9">
    <name type="scientific">Drosophila busckii</name>
    <name type="common">Fruit fly</name>
    <dbReference type="NCBI Taxonomy" id="30019"/>
    <lineage>
        <taxon>Eukaryota</taxon>
        <taxon>Metazoa</taxon>
        <taxon>Ecdysozoa</taxon>
        <taxon>Arthropoda</taxon>
        <taxon>Hexapoda</taxon>
        <taxon>Insecta</taxon>
        <taxon>Pterygota</taxon>
        <taxon>Neoptera</taxon>
        <taxon>Endopterygota</taxon>
        <taxon>Diptera</taxon>
        <taxon>Brachycera</taxon>
        <taxon>Muscomorpha</taxon>
        <taxon>Ephydroidea</taxon>
        <taxon>Drosophilidae</taxon>
        <taxon>Drosophila</taxon>
    </lineage>
</organism>
<accession>A0A0M4EP87</accession>
<dbReference type="CDD" id="cd07993">
    <property type="entry name" value="LPLAT_DHAPAT-like"/>
    <property type="match status" value="1"/>
</dbReference>
<dbReference type="PANTHER" id="PTHR12563">
    <property type="entry name" value="GLYCEROL-3-PHOSPHATE ACYLTRANSFERASE"/>
    <property type="match status" value="1"/>
</dbReference>
<keyword evidence="5" id="KW-0012">Acyltransferase</keyword>
<dbReference type="InterPro" id="IPR022284">
    <property type="entry name" value="GPAT/DHAPAT"/>
</dbReference>
<comment type="subcellular location">
    <subcellularLocation>
        <location evidence="1">Membrane</location>
    </subcellularLocation>
</comment>
<dbReference type="PANTHER" id="PTHR12563:SF23">
    <property type="entry name" value="BCDNA.GH07066"/>
    <property type="match status" value="1"/>
</dbReference>
<dbReference type="InterPro" id="IPR041728">
    <property type="entry name" value="GPAT/DHAPAT_LPLAT"/>
</dbReference>
<keyword evidence="4 6" id="KW-0472">Membrane</keyword>
<keyword evidence="3" id="KW-0808">Transferase</keyword>
<gene>
    <name evidence="8" type="ORF">Dbus_chr3Rg2315</name>
</gene>
<dbReference type="SUPFAM" id="SSF69593">
    <property type="entry name" value="Glycerol-3-phosphate (1)-acyltransferase"/>
    <property type="match status" value="1"/>
</dbReference>
<dbReference type="InterPro" id="IPR028354">
    <property type="entry name" value="GPAT_PlsB"/>
</dbReference>
<dbReference type="PIRSF" id="PIRSF000437">
    <property type="entry name" value="GPAT_DHAPAT"/>
    <property type="match status" value="1"/>
</dbReference>
<evidence type="ECO:0000256" key="2">
    <source>
        <dbReference type="ARBA" id="ARBA00007937"/>
    </source>
</evidence>
<feature type="transmembrane region" description="Helical" evidence="6">
    <location>
        <begin position="12"/>
        <end position="34"/>
    </location>
</feature>
<comment type="similarity">
    <text evidence="2">Belongs to the GPAT/DAPAT family.</text>
</comment>
<sequence>MLSSVLNFIQCVAEISLLGGIEIASVALVVYYVFAKTRASAIIARLFPNLKLSYRTSLGKFNSIGSDILYTLRASNEPKAQSSVNHGIGTENMLQVTPHAGLKPLKSSLDWGILFPYVAQVWRSEKFDYRQVTEIVHNDAVLKHAIKQAAEQTLRDQRYAQNGHRILGRSISGEQTEEEDTKAGISYQKILRKQEQRAMTILKEMGSTLNNALLALTSWVLYKLLPCFLSGVVTNTKQIEMLKNVSKRAPDTPLIFVPLHRSHLDYIMVTWILTNNDIRSPLVAAGNNLQIPVFGSLLRGLGAFFIKRKIDPVEGKKDVLYRAALHLYLTHALKQGHNVEFFIEGGRTRTGKPCMPKGGILSVIVNAFMDGSIPDALLVPVSVNYERLVDGNFVREQKGERKVPETFRKAISGIWQALNSNYGLMRIDFNEPYSIRELVSSYNKIALEEGSNKLYKPTAKTLQHNQSTSSLYGTDVVCEEHRNLIESISRQVVFDCAAATSVMSTNALAFLLLTRYRQGATEQKLSAALDDLRNSLIGCKDLGFSGESSHVLAYACDLLGPGLVTRTRDEQGHMFIRAASRVESFIELAYYSNMLTPHFALSSILLTTYHSLLPEATSSSSSIDAPPSVPRQKLIDTALENCLVYRYEFILNKPTQVLERMLQKHLDDLLNSGYICRKEVNICQIRFKFIFLYNLIYLQLPEAENALQARRIARNYELDEHDDDDDDEVRSQKAYGLDELLLLSTETLQQQRYLCEVLAPFSATYLAVVQALQILHHSSMLESEFIGFVINDLSNKVKSGSCIYAESISTDSVRNCLKLLEKWSVIEVCHQSGMRLISLNTLYEMSRESLSSIVKKIEAVVPKFQTGYFSQII</sequence>
<keyword evidence="6" id="KW-0812">Transmembrane</keyword>
<feature type="non-terminal residue" evidence="8">
    <location>
        <position position="873"/>
    </location>
</feature>
<evidence type="ECO:0000256" key="4">
    <source>
        <dbReference type="ARBA" id="ARBA00023136"/>
    </source>
</evidence>
<dbReference type="SMART" id="SM00563">
    <property type="entry name" value="PlsC"/>
    <property type="match status" value="1"/>
</dbReference>
<evidence type="ECO:0000256" key="6">
    <source>
        <dbReference type="SAM" id="Phobius"/>
    </source>
</evidence>
<dbReference type="PIRSF" id="PIRSF500064">
    <property type="entry name" value="GPAT"/>
    <property type="match status" value="1"/>
</dbReference>
<dbReference type="Proteomes" id="UP000494163">
    <property type="component" value="Chromosome 3R"/>
</dbReference>
<dbReference type="GO" id="GO:0006631">
    <property type="term" value="P:fatty acid metabolic process"/>
    <property type="evidence" value="ECO:0007669"/>
    <property type="project" value="TreeGrafter"/>
</dbReference>
<dbReference type="InterPro" id="IPR002123">
    <property type="entry name" value="Plipid/glycerol_acylTrfase"/>
</dbReference>
<dbReference type="GO" id="GO:0006072">
    <property type="term" value="P:glycerol-3-phosphate metabolic process"/>
    <property type="evidence" value="ECO:0007669"/>
    <property type="project" value="TreeGrafter"/>
</dbReference>
<feature type="domain" description="Phospholipid/glycerol acyltransferase" evidence="7">
    <location>
        <begin position="254"/>
        <end position="386"/>
    </location>
</feature>
<dbReference type="GO" id="GO:0004366">
    <property type="term" value="F:glycerol-3-phosphate O-acyltransferase activity"/>
    <property type="evidence" value="ECO:0007669"/>
    <property type="project" value="InterPro"/>
</dbReference>
<evidence type="ECO:0000256" key="5">
    <source>
        <dbReference type="ARBA" id="ARBA00023315"/>
    </source>
</evidence>
<name>A0A0M4EP87_DROBS</name>